<evidence type="ECO:0000313" key="3">
    <source>
        <dbReference type="Proteomes" id="UP000807306"/>
    </source>
</evidence>
<evidence type="ECO:0000313" key="2">
    <source>
        <dbReference type="EMBL" id="KAF9526790.1"/>
    </source>
</evidence>
<dbReference type="CDD" id="cd17769">
    <property type="entry name" value="NP_TgUP-like"/>
    <property type="match status" value="1"/>
</dbReference>
<dbReference type="PANTHER" id="PTHR43691:SF14">
    <property type="entry name" value="URIDINE PHOSPHORYLASE"/>
    <property type="match status" value="1"/>
</dbReference>
<dbReference type="AlphaFoldDB" id="A0A9P6JNL6"/>
<dbReference type="Pfam" id="PF01048">
    <property type="entry name" value="PNP_UDP_1"/>
    <property type="match status" value="1"/>
</dbReference>
<dbReference type="GO" id="GO:0005829">
    <property type="term" value="C:cytosol"/>
    <property type="evidence" value="ECO:0007669"/>
    <property type="project" value="TreeGrafter"/>
</dbReference>
<dbReference type="EMBL" id="MU157867">
    <property type="protein sequence ID" value="KAF9526790.1"/>
    <property type="molecule type" value="Genomic_DNA"/>
</dbReference>
<dbReference type="InterPro" id="IPR000845">
    <property type="entry name" value="Nucleoside_phosphorylase_d"/>
</dbReference>
<dbReference type="SUPFAM" id="SSF53167">
    <property type="entry name" value="Purine and uridine phosphorylases"/>
    <property type="match status" value="1"/>
</dbReference>
<reference evidence="2" key="1">
    <citation type="submission" date="2020-11" db="EMBL/GenBank/DDBJ databases">
        <authorList>
            <consortium name="DOE Joint Genome Institute"/>
            <person name="Ahrendt S."/>
            <person name="Riley R."/>
            <person name="Andreopoulos W."/>
            <person name="Labutti K."/>
            <person name="Pangilinan J."/>
            <person name="Ruiz-Duenas F.J."/>
            <person name="Barrasa J.M."/>
            <person name="Sanchez-Garcia M."/>
            <person name="Camarero S."/>
            <person name="Miyauchi S."/>
            <person name="Serrano A."/>
            <person name="Linde D."/>
            <person name="Babiker R."/>
            <person name="Drula E."/>
            <person name="Ayuso-Fernandez I."/>
            <person name="Pacheco R."/>
            <person name="Padilla G."/>
            <person name="Ferreira P."/>
            <person name="Barriuso J."/>
            <person name="Kellner H."/>
            <person name="Castanera R."/>
            <person name="Alfaro M."/>
            <person name="Ramirez L."/>
            <person name="Pisabarro A.G."/>
            <person name="Kuo A."/>
            <person name="Tritt A."/>
            <person name="Lipzen A."/>
            <person name="He G."/>
            <person name="Yan M."/>
            <person name="Ng V."/>
            <person name="Cullen D."/>
            <person name="Martin F."/>
            <person name="Rosso M.-N."/>
            <person name="Henrissat B."/>
            <person name="Hibbett D."/>
            <person name="Martinez A.T."/>
            <person name="Grigoriev I.V."/>
        </authorList>
    </citation>
    <scope>NUCLEOTIDE SEQUENCE</scope>
    <source>
        <strain evidence="2">CBS 506.95</strain>
    </source>
</reference>
<protein>
    <submittedName>
        <fullName evidence="2">Nucleoside phosphorylase domain-containing protein</fullName>
    </submittedName>
</protein>
<keyword evidence="3" id="KW-1185">Reference proteome</keyword>
<name>A0A9P6JNL6_9AGAR</name>
<accession>A0A9P6JNL6</accession>
<dbReference type="InterPro" id="IPR035994">
    <property type="entry name" value="Nucleoside_phosphorylase_sf"/>
</dbReference>
<dbReference type="PANTHER" id="PTHR43691">
    <property type="entry name" value="URIDINE PHOSPHORYLASE"/>
    <property type="match status" value="1"/>
</dbReference>
<dbReference type="GO" id="GO:0006218">
    <property type="term" value="P:uridine catabolic process"/>
    <property type="evidence" value="ECO:0007669"/>
    <property type="project" value="TreeGrafter"/>
</dbReference>
<dbReference type="OrthoDB" id="416752at2759"/>
<dbReference type="Gene3D" id="3.40.50.1580">
    <property type="entry name" value="Nucleoside phosphorylase domain"/>
    <property type="match status" value="1"/>
</dbReference>
<dbReference type="GO" id="GO:0004850">
    <property type="term" value="F:uridine phosphorylase activity"/>
    <property type="evidence" value="ECO:0007669"/>
    <property type="project" value="TreeGrafter"/>
</dbReference>
<feature type="domain" description="Nucleoside phosphorylase" evidence="1">
    <location>
        <begin position="32"/>
        <end position="242"/>
    </location>
</feature>
<proteinExistence type="predicted"/>
<dbReference type="Proteomes" id="UP000807306">
    <property type="component" value="Unassembled WGS sequence"/>
</dbReference>
<organism evidence="2 3">
    <name type="scientific">Crepidotus variabilis</name>
    <dbReference type="NCBI Taxonomy" id="179855"/>
    <lineage>
        <taxon>Eukaryota</taxon>
        <taxon>Fungi</taxon>
        <taxon>Dikarya</taxon>
        <taxon>Basidiomycota</taxon>
        <taxon>Agaricomycotina</taxon>
        <taxon>Agaricomycetes</taxon>
        <taxon>Agaricomycetidae</taxon>
        <taxon>Agaricales</taxon>
        <taxon>Agaricineae</taxon>
        <taxon>Crepidotaceae</taxon>
        <taxon>Crepidotus</taxon>
    </lineage>
</organism>
<gene>
    <name evidence="2" type="ORF">CPB83DRAFT_857237</name>
</gene>
<evidence type="ECO:0000259" key="1">
    <source>
        <dbReference type="Pfam" id="PF01048"/>
    </source>
</evidence>
<sequence>MKDLLTNANFPRSADLRVYHLGVRPGEVANRLVTAGTPSRARTIATFLDETPKPFELFSERGFLTITGRYKRTPISIVSIGMGNPNMDFFVREMRECISGDMVIVRLGSCGALENVPVGTVVVPESCVQISRNVDFDFLHPESNDSGPPYRISKLASGDKELCQELLQALERAKPAASKSLIIGERVNASADSFYSSQGRQTSFPDQNAGLIESMRESVPKLATLEMETFHLYHLAACWRAPPVSLHISLAPPLASSPVEPVVSKDSRSGPPLVQPSSVVVGEQSIIRAAAAHMVFASRTSQDFITPQAVEELERWTALGTLDALVRINISTERLHEEAGSVWAIKE</sequence>
<comment type="caution">
    <text evidence="2">The sequence shown here is derived from an EMBL/GenBank/DDBJ whole genome shotgun (WGS) entry which is preliminary data.</text>
</comment>